<comment type="caution">
    <text evidence="1">The sequence shown here is derived from an EMBL/GenBank/DDBJ whole genome shotgun (WGS) entry which is preliminary data.</text>
</comment>
<dbReference type="RefSeq" id="WP_099905153.1">
    <property type="nucleotide sequence ID" value="NZ_BPQJ01000035.1"/>
</dbReference>
<dbReference type="EMBL" id="BPQJ01000035">
    <property type="protein sequence ID" value="GJD65131.1"/>
    <property type="molecule type" value="Genomic_DNA"/>
</dbReference>
<dbReference type="AlphaFoldDB" id="A0AA37HFL5"/>
<name>A0AA37HFL5_9HYPH</name>
<reference evidence="1" key="1">
    <citation type="journal article" date="2016" name="Front. Microbiol.">
        <title>Genome Sequence of the Piezophilic, Mesophilic Sulfate-Reducing Bacterium Desulfovibrio indicus J2T.</title>
        <authorList>
            <person name="Cao J."/>
            <person name="Maignien L."/>
            <person name="Shao Z."/>
            <person name="Alain K."/>
            <person name="Jebbar M."/>
        </authorList>
    </citation>
    <scope>NUCLEOTIDE SEQUENCE</scope>
    <source>
        <strain evidence="1">JCM 32048</strain>
    </source>
</reference>
<dbReference type="Proteomes" id="UP001055286">
    <property type="component" value="Unassembled WGS sequence"/>
</dbReference>
<evidence type="ECO:0000313" key="1">
    <source>
        <dbReference type="EMBL" id="GJD65131.1"/>
    </source>
</evidence>
<proteinExistence type="predicted"/>
<organism evidence="1 2">
    <name type="scientific">Methylobacterium frigidaeris</name>
    <dbReference type="NCBI Taxonomy" id="2038277"/>
    <lineage>
        <taxon>Bacteria</taxon>
        <taxon>Pseudomonadati</taxon>
        <taxon>Pseudomonadota</taxon>
        <taxon>Alphaproteobacteria</taxon>
        <taxon>Hyphomicrobiales</taxon>
        <taxon>Methylobacteriaceae</taxon>
        <taxon>Methylobacterium</taxon>
    </lineage>
</organism>
<keyword evidence="2" id="KW-1185">Reference proteome</keyword>
<gene>
    <name evidence="1" type="ORF">MPEAHAMD_5318</name>
</gene>
<reference evidence="1" key="2">
    <citation type="submission" date="2021-08" db="EMBL/GenBank/DDBJ databases">
        <authorList>
            <person name="Tani A."/>
            <person name="Ola A."/>
            <person name="Ogura Y."/>
            <person name="Katsura K."/>
            <person name="Hayashi T."/>
        </authorList>
    </citation>
    <scope>NUCLEOTIDE SEQUENCE</scope>
    <source>
        <strain evidence="1">JCM 32048</strain>
    </source>
</reference>
<evidence type="ECO:0000313" key="2">
    <source>
        <dbReference type="Proteomes" id="UP001055286"/>
    </source>
</evidence>
<accession>A0AA37HFL5</accession>
<protein>
    <submittedName>
        <fullName evidence="1">Uncharacterized protein</fullName>
    </submittedName>
</protein>
<sequence length="85" mass="9367">MALKVYAVLMVLGQPATSIGPWPGDVEACRARLPESTAKLDAAFADPATLAKLRSGWPDVERHQVEWACVESERAPRIKDPVRLR</sequence>